<sequence>MSRTRTHTPRGKLALLRKPAQALAVLAGVMAATVVATGTPANAASWHPYQVYKEYYTCASVGAYAVNSGKAQKWKCDWDSPGYLLSLYY</sequence>
<dbReference type="EMBL" id="BAAAZP010000075">
    <property type="protein sequence ID" value="GAA3671157.1"/>
    <property type="molecule type" value="Genomic_DNA"/>
</dbReference>
<comment type="caution">
    <text evidence="2">The sequence shown here is derived from an EMBL/GenBank/DDBJ whole genome shotgun (WGS) entry which is preliminary data.</text>
</comment>
<feature type="chain" id="PRO_5045750475" description="Secreted protein" evidence="1">
    <location>
        <begin position="44"/>
        <end position="89"/>
    </location>
</feature>
<protein>
    <recommendedName>
        <fullName evidence="4">Secreted protein</fullName>
    </recommendedName>
</protein>
<keyword evidence="3" id="KW-1185">Reference proteome</keyword>
<organism evidence="2 3">
    <name type="scientific">Nonomuraea antimicrobica</name>
    <dbReference type="NCBI Taxonomy" id="561173"/>
    <lineage>
        <taxon>Bacteria</taxon>
        <taxon>Bacillati</taxon>
        <taxon>Actinomycetota</taxon>
        <taxon>Actinomycetes</taxon>
        <taxon>Streptosporangiales</taxon>
        <taxon>Streptosporangiaceae</taxon>
        <taxon>Nonomuraea</taxon>
    </lineage>
</organism>
<evidence type="ECO:0000313" key="3">
    <source>
        <dbReference type="Proteomes" id="UP001500902"/>
    </source>
</evidence>
<dbReference type="Proteomes" id="UP001500902">
    <property type="component" value="Unassembled WGS sequence"/>
</dbReference>
<name>A0ABP7BVW6_9ACTN</name>
<evidence type="ECO:0000313" key="2">
    <source>
        <dbReference type="EMBL" id="GAA3671157.1"/>
    </source>
</evidence>
<reference evidence="3" key="1">
    <citation type="journal article" date="2019" name="Int. J. Syst. Evol. Microbiol.">
        <title>The Global Catalogue of Microorganisms (GCM) 10K type strain sequencing project: providing services to taxonomists for standard genome sequencing and annotation.</title>
        <authorList>
            <consortium name="The Broad Institute Genomics Platform"/>
            <consortium name="The Broad Institute Genome Sequencing Center for Infectious Disease"/>
            <person name="Wu L."/>
            <person name="Ma J."/>
        </authorList>
    </citation>
    <scope>NUCLEOTIDE SEQUENCE [LARGE SCALE GENOMIC DNA]</scope>
    <source>
        <strain evidence="3">JCM 16904</strain>
    </source>
</reference>
<accession>A0ABP7BVW6</accession>
<evidence type="ECO:0008006" key="4">
    <source>
        <dbReference type="Google" id="ProtNLM"/>
    </source>
</evidence>
<evidence type="ECO:0000256" key="1">
    <source>
        <dbReference type="SAM" id="SignalP"/>
    </source>
</evidence>
<dbReference type="RefSeq" id="WP_344879516.1">
    <property type="nucleotide sequence ID" value="NZ_BAAAZP010000075.1"/>
</dbReference>
<feature type="signal peptide" evidence="1">
    <location>
        <begin position="1"/>
        <end position="43"/>
    </location>
</feature>
<proteinExistence type="predicted"/>
<keyword evidence="1" id="KW-0732">Signal</keyword>
<gene>
    <name evidence="2" type="ORF">GCM10022224_039240</name>
</gene>